<comment type="caution">
    <text evidence="2">The sequence shown here is derived from an EMBL/GenBank/DDBJ whole genome shotgun (WGS) entry which is preliminary data.</text>
</comment>
<protein>
    <submittedName>
        <fullName evidence="2">Unnamed protein product</fullName>
    </submittedName>
</protein>
<feature type="compositionally biased region" description="Low complexity" evidence="1">
    <location>
        <begin position="76"/>
        <end position="94"/>
    </location>
</feature>
<dbReference type="OrthoDB" id="6493944at2759"/>
<name>A0A9W6TIC5_9STRA</name>
<feature type="compositionally biased region" description="Low complexity" evidence="1">
    <location>
        <begin position="54"/>
        <end position="66"/>
    </location>
</feature>
<feature type="compositionally biased region" description="Basic and acidic residues" evidence="1">
    <location>
        <begin position="98"/>
        <end position="118"/>
    </location>
</feature>
<evidence type="ECO:0000313" key="2">
    <source>
        <dbReference type="EMBL" id="GMF13812.1"/>
    </source>
</evidence>
<proteinExistence type="predicted"/>
<reference evidence="2" key="1">
    <citation type="submission" date="2023-04" db="EMBL/GenBank/DDBJ databases">
        <title>Phytophthora lilii NBRC 32176.</title>
        <authorList>
            <person name="Ichikawa N."/>
            <person name="Sato H."/>
            <person name="Tonouchi N."/>
        </authorList>
    </citation>
    <scope>NUCLEOTIDE SEQUENCE</scope>
    <source>
        <strain evidence="2">NBRC 32176</strain>
    </source>
</reference>
<dbReference type="AlphaFoldDB" id="A0A9W6TIC5"/>
<accession>A0A9W6TIC5</accession>
<keyword evidence="3" id="KW-1185">Reference proteome</keyword>
<feature type="region of interest" description="Disordered" evidence="1">
    <location>
        <begin position="33"/>
        <end position="121"/>
    </location>
</feature>
<dbReference type="Proteomes" id="UP001165083">
    <property type="component" value="Unassembled WGS sequence"/>
</dbReference>
<sequence>MHTILMKQPFATYEPLLQMIDRLEHIFMQATGSSIEQHDAQKSSSRRSGGGGSSSSSPSGEAPGSGSASGGGGGEDASSNNNSSSHSPSHTPPGASGGRHEGPRYRSAVDEASPRSEDSVTLVRVNALRDDVRELRKIESAYDGDGEYEDNADDTTFPDDDTEVPPLRFAGRPQEEKAILPPLPLRVAPAGTQSDSDAAAIAMLSMKDSAGLHASGISSDGGDSATESCRTRTAKRKACAPLDMEGKRKMSVTAILN</sequence>
<evidence type="ECO:0000313" key="3">
    <source>
        <dbReference type="Proteomes" id="UP001165083"/>
    </source>
</evidence>
<evidence type="ECO:0000256" key="1">
    <source>
        <dbReference type="SAM" id="MobiDB-lite"/>
    </source>
</evidence>
<feature type="compositionally biased region" description="Low complexity" evidence="1">
    <location>
        <begin position="215"/>
        <end position="224"/>
    </location>
</feature>
<feature type="region of interest" description="Disordered" evidence="1">
    <location>
        <begin position="138"/>
        <end position="164"/>
    </location>
</feature>
<feature type="region of interest" description="Disordered" evidence="1">
    <location>
        <begin position="212"/>
        <end position="242"/>
    </location>
</feature>
<gene>
    <name evidence="2" type="ORF">Plil01_000425000</name>
</gene>
<feature type="compositionally biased region" description="Acidic residues" evidence="1">
    <location>
        <begin position="142"/>
        <end position="163"/>
    </location>
</feature>
<dbReference type="EMBL" id="BSXW01000172">
    <property type="protein sequence ID" value="GMF13812.1"/>
    <property type="molecule type" value="Genomic_DNA"/>
</dbReference>
<organism evidence="2 3">
    <name type="scientific">Phytophthora lilii</name>
    <dbReference type="NCBI Taxonomy" id="2077276"/>
    <lineage>
        <taxon>Eukaryota</taxon>
        <taxon>Sar</taxon>
        <taxon>Stramenopiles</taxon>
        <taxon>Oomycota</taxon>
        <taxon>Peronosporomycetes</taxon>
        <taxon>Peronosporales</taxon>
        <taxon>Peronosporaceae</taxon>
        <taxon>Phytophthora</taxon>
    </lineage>
</organism>